<feature type="compositionally biased region" description="Low complexity" evidence="1">
    <location>
        <begin position="15"/>
        <end position="25"/>
    </location>
</feature>
<name>A0AAD7HK44_9AGAR</name>
<dbReference type="Pfam" id="PF18758">
    <property type="entry name" value="KDZ"/>
    <property type="match status" value="1"/>
</dbReference>
<feature type="compositionally biased region" description="Basic residues" evidence="1">
    <location>
        <begin position="1"/>
        <end position="10"/>
    </location>
</feature>
<feature type="domain" description="CxC2-like cysteine cluster KDZ transposase-associated" evidence="3">
    <location>
        <begin position="160"/>
        <end position="272"/>
    </location>
</feature>
<keyword evidence="5" id="KW-1185">Reference proteome</keyword>
<organism evidence="4 5">
    <name type="scientific">Mycena maculata</name>
    <dbReference type="NCBI Taxonomy" id="230809"/>
    <lineage>
        <taxon>Eukaryota</taxon>
        <taxon>Fungi</taxon>
        <taxon>Dikarya</taxon>
        <taxon>Basidiomycota</taxon>
        <taxon>Agaricomycotina</taxon>
        <taxon>Agaricomycetes</taxon>
        <taxon>Agaricomycetidae</taxon>
        <taxon>Agaricales</taxon>
        <taxon>Marasmiineae</taxon>
        <taxon>Mycenaceae</taxon>
        <taxon>Mycena</taxon>
    </lineage>
</organism>
<comment type="caution">
    <text evidence="4">The sequence shown here is derived from an EMBL/GenBank/DDBJ whole genome shotgun (WGS) entry which is preliminary data.</text>
</comment>
<protein>
    <recommendedName>
        <fullName evidence="3">CxC2-like cysteine cluster KDZ transposase-associated domain-containing protein</fullName>
    </recommendedName>
</protein>
<dbReference type="InterPro" id="IPR040521">
    <property type="entry name" value="KDZ"/>
</dbReference>
<keyword evidence="2" id="KW-0812">Transmembrane</keyword>
<feature type="transmembrane region" description="Helical" evidence="2">
    <location>
        <begin position="454"/>
        <end position="472"/>
    </location>
</feature>
<reference evidence="4" key="1">
    <citation type="submission" date="2023-03" db="EMBL/GenBank/DDBJ databases">
        <title>Massive genome expansion in bonnet fungi (Mycena s.s.) driven by repeated elements and novel gene families across ecological guilds.</title>
        <authorList>
            <consortium name="Lawrence Berkeley National Laboratory"/>
            <person name="Harder C.B."/>
            <person name="Miyauchi S."/>
            <person name="Viragh M."/>
            <person name="Kuo A."/>
            <person name="Thoen E."/>
            <person name="Andreopoulos B."/>
            <person name="Lu D."/>
            <person name="Skrede I."/>
            <person name="Drula E."/>
            <person name="Henrissat B."/>
            <person name="Morin E."/>
            <person name="Kohler A."/>
            <person name="Barry K."/>
            <person name="LaButti K."/>
            <person name="Morin E."/>
            <person name="Salamov A."/>
            <person name="Lipzen A."/>
            <person name="Mereny Z."/>
            <person name="Hegedus B."/>
            <person name="Baldrian P."/>
            <person name="Stursova M."/>
            <person name="Weitz H."/>
            <person name="Taylor A."/>
            <person name="Grigoriev I.V."/>
            <person name="Nagy L.G."/>
            <person name="Martin F."/>
            <person name="Kauserud H."/>
        </authorList>
    </citation>
    <scope>NUCLEOTIDE SEQUENCE</scope>
    <source>
        <strain evidence="4">CBHHK188m</strain>
    </source>
</reference>
<keyword evidence="2" id="KW-0472">Membrane</keyword>
<accession>A0AAD7HK44</accession>
<dbReference type="EMBL" id="JARJLG010000261">
    <property type="protein sequence ID" value="KAJ7722141.1"/>
    <property type="molecule type" value="Genomic_DNA"/>
</dbReference>
<dbReference type="Pfam" id="PF18803">
    <property type="entry name" value="CxC2"/>
    <property type="match status" value="1"/>
</dbReference>
<evidence type="ECO:0000256" key="1">
    <source>
        <dbReference type="SAM" id="MobiDB-lite"/>
    </source>
</evidence>
<dbReference type="InterPro" id="IPR041457">
    <property type="entry name" value="CxC2_KDZ-assoc"/>
</dbReference>
<dbReference type="CDD" id="cd19757">
    <property type="entry name" value="Bbox1"/>
    <property type="match status" value="1"/>
</dbReference>
<evidence type="ECO:0000256" key="2">
    <source>
        <dbReference type="SAM" id="Phobius"/>
    </source>
</evidence>
<feature type="region of interest" description="Disordered" evidence="1">
    <location>
        <begin position="1"/>
        <end position="25"/>
    </location>
</feature>
<dbReference type="Proteomes" id="UP001215280">
    <property type="component" value="Unassembled WGS sequence"/>
</dbReference>
<evidence type="ECO:0000313" key="5">
    <source>
        <dbReference type="Proteomes" id="UP001215280"/>
    </source>
</evidence>
<dbReference type="AlphaFoldDB" id="A0AAD7HK44"/>
<dbReference type="PANTHER" id="PTHR33096:SF1">
    <property type="entry name" value="CXC1-LIKE CYSTEINE CLUSTER ASSOCIATED WITH KDZ TRANSPOSASES DOMAIN-CONTAINING PROTEIN"/>
    <property type="match status" value="1"/>
</dbReference>
<keyword evidence="2" id="KW-1133">Transmembrane helix</keyword>
<evidence type="ECO:0000259" key="3">
    <source>
        <dbReference type="Pfam" id="PF18803"/>
    </source>
</evidence>
<sequence>MMDKKRRKREVFKNQASAGQSVASSATNRRFFVERHAAPPRSPEKARPLDNFDFLMGFDEGGGFEPQEIEREGPAAIKVKVKKKKRYENSDHPLKTWIPYCDEYCDALIELKGRGGWWTNGCAVCHEKNPTWRCADCFGRRMICMACAIERHQDTALAGGIRYQIGHPFGKECPFLHVPRPTTQENITNGKGFVVLHNNGIHVLDLDFCGCPGAPPERKQLLDIGWYPATPKNPSTAATLSLLRRFHKLNLQARLPAYDFYNTLVILTNAAGLKKLPNRLPQFMTMVREYRHLEMCKHAGRVHAPEGIEGTKPGELAEACQCRACPIPGVNLPENWAEAPPEITWIYRLMLSEDANFKMKGRDRSSRAKDPTLGPGWAYMVASDAYLWFLVKHVEDDEINHCVSFAALWSANNKRSKGLRASGIGSVSCSRHKLFRPLGTGDLQKGEKYSNMDYIFFSSIINITLLTIIASYDIACQWGRNFWKRAKEMPPELQLPDWLEIIFKVPKFHLPPHVKKCHGPYSFNFTKGVGRTDGEGVERNWSWLNWAARSVSVMGPGSREDMIDDLCGFSNWKKTVDLGNSLLRKMVLAIPQAMIHSRAFHSFTNGLHDGHEEDLCKWEKMVRAWEVDATLECPYDYAEVEANTMAEVMHRFSEEEHARVVRNGAAALQVKPAAFLMAGIQIQESQAAVRLDATRTCKTTIQATSLQRARTLLLGKVSALHDVQGTYMPGLRQWLGQQNPPLPEGSTARPETIPIYLLSSLAAEVREAVCVPDLTAQEELLRMAQAGEALRNLRSGLRTQTFAHQFQRKHLQGQEMYTRSCELLDAIEDRIRGPGDWQDELRELMKEDIRGMNERSLNADEKEENRKARERAGLPVNGDEANVDEYGEPVDQTVFFNLETGEGRRRMSWIWFTGKIDGTDVGPDGRLHEDIRVEWAKARARADRWREEVILLDEEMCRVLQYCTWKAQWWDERVAPVREEGRAAIGPELAEGLRAYALVQVSREREWAITWEVKWRAVRVRAELVLRDHIAQVTDEVLVPLEVELEDEDEEEDPYDGFDEEEDLFLLFPFWVEKVVLFAYVAAQGCQAVLG</sequence>
<gene>
    <name evidence="4" type="ORF">DFH07DRAFT_972046</name>
</gene>
<dbReference type="PANTHER" id="PTHR33096">
    <property type="entry name" value="CXC2 DOMAIN-CONTAINING PROTEIN"/>
    <property type="match status" value="1"/>
</dbReference>
<evidence type="ECO:0000313" key="4">
    <source>
        <dbReference type="EMBL" id="KAJ7722141.1"/>
    </source>
</evidence>
<proteinExistence type="predicted"/>